<protein>
    <submittedName>
        <fullName evidence="12">Enoate reductase</fullName>
    </submittedName>
</protein>
<keyword evidence="8" id="KW-0408">Iron</keyword>
<evidence type="ECO:0000313" key="12">
    <source>
        <dbReference type="EMBL" id="PLT56880.1"/>
    </source>
</evidence>
<sequence length="775" mass="86248">MIKISLGKRCRKTGGAKTLKCDEKLVRLEETYGDWVKQEKENCRLSSGAMTKELYPYQALFSPIQVNRTMIKNRVVMGPMGNLNMCEESGRPNDKMLQYFFARAKGGTGLLTTGLIPVSHGIDPTVTEVDDLSLFPRIDHARTVFAGWRDLAQGVHAYGSKIFIQITPGLGRVGPPTCVMTKHQIPVSASINPSFYIPQLPCIPLTDANLKKIVKNCGQAAADAKEMGLDGIYLHGHEGYLLEQMTNPAFNRRKMGRYKDYEMFGLDIIREIRKRAGDSFPIMYRIDLSLALNETYQDRMNEVSSLKRFKNGRTIKDTLHYMAKLVRAGVDLFDVDLGCYDNWWLPHPPEGMPAGCFLDMSKIAKEFFRRNRIKSNTGVDVPVVAVGKLGYPDIAEKAIRDGDCDMVMLARPLLADPDWCSKAFAGNVEEIRPCIGCQEGCVNEFILGGHPQCAVNPRTGFEERFPETFTPAEKKKNIAVVGGGPAGIAFALIAAKRGHSVTLYEKSEKLGGKIAAGSIPKIKFDLRNYLAYLEKQVELCQERYQLEVHRNTTVTTELLKEKAYDSVIFAYGTKEIFPPFEGREEANLILGTELLEHPEKAEGAENIVIVGGGVVGCETAHWLANEYGKHVTVLEMMPHFMTGVCTANRGHLLHYLEKAGVQLFNCTKVKALAKDGVYVEQNQSSTVPDPYNTWQPLLPPNIPNPMEKAIKEEIVEKKIPADLIVLAMGGKADETFFFEAGEEHLAKEIYNIGDSSRAGRVLEAVRGAYHLAVRI</sequence>
<dbReference type="GO" id="GO:0051536">
    <property type="term" value="F:iron-sulfur cluster binding"/>
    <property type="evidence" value="ECO:0007669"/>
    <property type="project" value="UniProtKB-KW"/>
</dbReference>
<feature type="domain" description="FAD/NAD(P)-binding" evidence="11">
    <location>
        <begin position="477"/>
        <end position="741"/>
    </location>
</feature>
<keyword evidence="5" id="KW-0288">FMN</keyword>
<keyword evidence="7" id="KW-0560">Oxidoreductase</keyword>
<dbReference type="PANTHER" id="PTHR42917">
    <property type="entry name" value="2,4-DIENOYL-COA REDUCTASE"/>
    <property type="match status" value="1"/>
</dbReference>
<evidence type="ECO:0000259" key="10">
    <source>
        <dbReference type="Pfam" id="PF00724"/>
    </source>
</evidence>
<comment type="similarity">
    <text evidence="3">In the N-terminal section; belongs to the NADH:flavin oxidoreductase/NADH oxidase family.</text>
</comment>
<dbReference type="SUPFAM" id="SSF51395">
    <property type="entry name" value="FMN-linked oxidoreductases"/>
    <property type="match status" value="1"/>
</dbReference>
<evidence type="ECO:0000256" key="2">
    <source>
        <dbReference type="ARBA" id="ARBA00001966"/>
    </source>
</evidence>
<feature type="domain" description="NADH:flavin oxidoreductase/NADH oxidase N-terminal" evidence="10">
    <location>
        <begin position="60"/>
        <end position="290"/>
    </location>
</feature>
<organism evidence="12 13">
    <name type="scientific">Mediterraneibacter gnavus</name>
    <name type="common">Ruminococcus gnavus</name>
    <dbReference type="NCBI Taxonomy" id="33038"/>
    <lineage>
        <taxon>Bacteria</taxon>
        <taxon>Bacillati</taxon>
        <taxon>Bacillota</taxon>
        <taxon>Clostridia</taxon>
        <taxon>Lachnospirales</taxon>
        <taxon>Lachnospiraceae</taxon>
        <taxon>Mediterraneibacter</taxon>
    </lineage>
</organism>
<dbReference type="Pfam" id="PF07992">
    <property type="entry name" value="Pyr_redox_2"/>
    <property type="match status" value="1"/>
</dbReference>
<dbReference type="Gene3D" id="3.50.50.60">
    <property type="entry name" value="FAD/NAD(P)-binding domain"/>
    <property type="match status" value="1"/>
</dbReference>
<accession>A0A2N5NKQ0</accession>
<keyword evidence="4" id="KW-0285">Flavoprotein</keyword>
<dbReference type="GO" id="GO:0046872">
    <property type="term" value="F:metal ion binding"/>
    <property type="evidence" value="ECO:0007669"/>
    <property type="project" value="UniProtKB-KW"/>
</dbReference>
<comment type="caution">
    <text evidence="12">The sequence shown here is derived from an EMBL/GenBank/DDBJ whole genome shotgun (WGS) entry which is preliminary data.</text>
</comment>
<dbReference type="InterPro" id="IPR051793">
    <property type="entry name" value="NADH:flavin_oxidoreductase"/>
</dbReference>
<evidence type="ECO:0000256" key="8">
    <source>
        <dbReference type="ARBA" id="ARBA00023004"/>
    </source>
</evidence>
<evidence type="ECO:0000256" key="9">
    <source>
        <dbReference type="ARBA" id="ARBA00023014"/>
    </source>
</evidence>
<dbReference type="PRINTS" id="PR00469">
    <property type="entry name" value="PNDRDTASEII"/>
</dbReference>
<dbReference type="GO" id="GO:0016491">
    <property type="term" value="F:oxidoreductase activity"/>
    <property type="evidence" value="ECO:0007669"/>
    <property type="project" value="UniProtKB-KW"/>
</dbReference>
<evidence type="ECO:0000256" key="5">
    <source>
        <dbReference type="ARBA" id="ARBA00022643"/>
    </source>
</evidence>
<dbReference type="Pfam" id="PF00724">
    <property type="entry name" value="Oxidored_FMN"/>
    <property type="match status" value="1"/>
</dbReference>
<gene>
    <name evidence="12" type="ORF">CDL18_04240</name>
</gene>
<dbReference type="InterPro" id="IPR023753">
    <property type="entry name" value="FAD/NAD-binding_dom"/>
</dbReference>
<dbReference type="PRINTS" id="PR00368">
    <property type="entry name" value="FADPNR"/>
</dbReference>
<name>A0A2N5NKQ0_MEDGN</name>
<evidence type="ECO:0000259" key="11">
    <source>
        <dbReference type="Pfam" id="PF07992"/>
    </source>
</evidence>
<comment type="cofactor">
    <cofactor evidence="2">
        <name>[4Fe-4S] cluster</name>
        <dbReference type="ChEBI" id="CHEBI:49883"/>
    </cofactor>
</comment>
<evidence type="ECO:0000256" key="7">
    <source>
        <dbReference type="ARBA" id="ARBA00023002"/>
    </source>
</evidence>
<dbReference type="SUPFAM" id="SSF51905">
    <property type="entry name" value="FAD/NAD(P)-binding domain"/>
    <property type="match status" value="1"/>
</dbReference>
<evidence type="ECO:0000256" key="3">
    <source>
        <dbReference type="ARBA" id="ARBA00011048"/>
    </source>
</evidence>
<proteinExistence type="inferred from homology"/>
<comment type="cofactor">
    <cofactor evidence="1">
        <name>FMN</name>
        <dbReference type="ChEBI" id="CHEBI:58210"/>
    </cofactor>
</comment>
<dbReference type="InterPro" id="IPR013785">
    <property type="entry name" value="Aldolase_TIM"/>
</dbReference>
<keyword evidence="9" id="KW-0411">Iron-sulfur</keyword>
<dbReference type="Gene3D" id="3.20.20.70">
    <property type="entry name" value="Aldolase class I"/>
    <property type="match status" value="1"/>
</dbReference>
<dbReference type="InterPro" id="IPR001155">
    <property type="entry name" value="OxRdtase_FMN_N"/>
</dbReference>
<reference evidence="12 13" key="1">
    <citation type="journal article" date="2017" name="Genome Med.">
        <title>A novel Ruminococcus gnavus clade enriched in inflammatory bowel disease patients.</title>
        <authorList>
            <person name="Hall A.B."/>
            <person name="Yassour M."/>
            <person name="Sauk J."/>
            <person name="Garner A."/>
            <person name="Jiang X."/>
            <person name="Arthur T."/>
            <person name="Lagoudas G.K."/>
            <person name="Vatanen T."/>
            <person name="Fornelos N."/>
            <person name="Wilson R."/>
            <person name="Bertha M."/>
            <person name="Cohen M."/>
            <person name="Garber J."/>
            <person name="Khalili H."/>
            <person name="Gevers D."/>
            <person name="Ananthakrishnan A.N."/>
            <person name="Kugathasan S."/>
            <person name="Lander E.S."/>
            <person name="Blainey P."/>
            <person name="Vlamakis H."/>
            <person name="Xavier R.J."/>
            <person name="Huttenhower C."/>
        </authorList>
    </citation>
    <scope>NUCLEOTIDE SEQUENCE [LARGE SCALE GENOMIC DNA]</scope>
    <source>
        <strain evidence="12 13">RJX1118</strain>
    </source>
</reference>
<dbReference type="Gene3D" id="3.40.50.720">
    <property type="entry name" value="NAD(P)-binding Rossmann-like Domain"/>
    <property type="match status" value="1"/>
</dbReference>
<dbReference type="EMBL" id="NIHM01000004">
    <property type="protein sequence ID" value="PLT56880.1"/>
    <property type="molecule type" value="Genomic_DNA"/>
</dbReference>
<keyword evidence="6" id="KW-0479">Metal-binding</keyword>
<dbReference type="Proteomes" id="UP000234849">
    <property type="component" value="Unassembled WGS sequence"/>
</dbReference>
<evidence type="ECO:0000256" key="4">
    <source>
        <dbReference type="ARBA" id="ARBA00022630"/>
    </source>
</evidence>
<dbReference type="AlphaFoldDB" id="A0A2N5NKQ0"/>
<dbReference type="InterPro" id="IPR036188">
    <property type="entry name" value="FAD/NAD-bd_sf"/>
</dbReference>
<dbReference type="PANTHER" id="PTHR42917:SF2">
    <property type="entry name" value="2,4-DIENOYL-COA REDUCTASE [(2E)-ENOYL-COA-PRODUCING]"/>
    <property type="match status" value="1"/>
</dbReference>
<evidence type="ECO:0000313" key="13">
    <source>
        <dbReference type="Proteomes" id="UP000234849"/>
    </source>
</evidence>
<evidence type="ECO:0000256" key="6">
    <source>
        <dbReference type="ARBA" id="ARBA00022723"/>
    </source>
</evidence>
<dbReference type="CDD" id="cd02803">
    <property type="entry name" value="OYE_like_FMN_family"/>
    <property type="match status" value="1"/>
</dbReference>
<evidence type="ECO:0000256" key="1">
    <source>
        <dbReference type="ARBA" id="ARBA00001917"/>
    </source>
</evidence>
<dbReference type="GO" id="GO:0010181">
    <property type="term" value="F:FMN binding"/>
    <property type="evidence" value="ECO:0007669"/>
    <property type="project" value="InterPro"/>
</dbReference>